<keyword evidence="3" id="KW-1185">Reference proteome</keyword>
<name>A0ABT5GH41_9MICO</name>
<proteinExistence type="predicted"/>
<evidence type="ECO:0000259" key="1">
    <source>
        <dbReference type="Pfam" id="PF01636"/>
    </source>
</evidence>
<feature type="domain" description="Aminoglycoside phosphotransferase" evidence="1">
    <location>
        <begin position="42"/>
        <end position="250"/>
    </location>
</feature>
<sequence>MERHLDDWVMSYAAELGPAAPRAAASRWVATPSGARLAFVGGAVVKLHRAGTDRGALEARLTAVARSALATVFVPPLSHRVAAAPDGSPVTAWPEVAVLDADSEIPWAEIGRLLARLHRLPVDPGLPDHGAVERLRRALERARGLAGLADRTLLVQLGERLLREAHEERRVRERAQRHTTSVVHGDFHLGQVGQWDGDWRLLDVDDLGVGDPAWDLGRPAGFWAAGLLADADWARCLDAYRDAHGPAVPATGDPWPAIDLPARAAVLVAAVRTLSRELDNEDTAGALLAACRRM</sequence>
<dbReference type="Pfam" id="PF01636">
    <property type="entry name" value="APH"/>
    <property type="match status" value="1"/>
</dbReference>
<dbReference type="InterPro" id="IPR011009">
    <property type="entry name" value="Kinase-like_dom_sf"/>
</dbReference>
<organism evidence="2 3">
    <name type="scientific">Intrasporangium calvum</name>
    <dbReference type="NCBI Taxonomy" id="53358"/>
    <lineage>
        <taxon>Bacteria</taxon>
        <taxon>Bacillati</taxon>
        <taxon>Actinomycetota</taxon>
        <taxon>Actinomycetes</taxon>
        <taxon>Micrococcales</taxon>
        <taxon>Intrasporangiaceae</taxon>
        <taxon>Intrasporangium</taxon>
    </lineage>
</organism>
<dbReference type="InterPro" id="IPR002575">
    <property type="entry name" value="Aminoglycoside_PTrfase"/>
</dbReference>
<dbReference type="Gene3D" id="3.90.1200.10">
    <property type="match status" value="1"/>
</dbReference>
<gene>
    <name evidence="2" type="ORF">OO014_09915</name>
</gene>
<protein>
    <submittedName>
        <fullName evidence="2">Aminoglycoside phosphotransferase family protein</fullName>
    </submittedName>
</protein>
<evidence type="ECO:0000313" key="2">
    <source>
        <dbReference type="EMBL" id="MDC5697573.1"/>
    </source>
</evidence>
<accession>A0ABT5GH41</accession>
<dbReference type="Proteomes" id="UP001150259">
    <property type="component" value="Unassembled WGS sequence"/>
</dbReference>
<dbReference type="EMBL" id="JAPFQL010000037">
    <property type="protein sequence ID" value="MDC5697573.1"/>
    <property type="molecule type" value="Genomic_DNA"/>
</dbReference>
<reference evidence="2 3" key="1">
    <citation type="submission" date="2022-11" db="EMBL/GenBank/DDBJ databases">
        <title>Anaerobic phenanthrene biodegradation by a DNRA strain PheN6.</title>
        <authorList>
            <person name="Zhang Z."/>
        </authorList>
    </citation>
    <scope>NUCLEOTIDE SEQUENCE [LARGE SCALE GENOMIC DNA]</scope>
    <source>
        <strain evidence="2 3">PheN6</strain>
    </source>
</reference>
<dbReference type="RefSeq" id="WP_272462150.1">
    <property type="nucleotide sequence ID" value="NZ_JAPFQL010000037.1"/>
</dbReference>
<comment type="caution">
    <text evidence="2">The sequence shown here is derived from an EMBL/GenBank/DDBJ whole genome shotgun (WGS) entry which is preliminary data.</text>
</comment>
<dbReference type="SUPFAM" id="SSF56112">
    <property type="entry name" value="Protein kinase-like (PK-like)"/>
    <property type="match status" value="1"/>
</dbReference>
<evidence type="ECO:0000313" key="3">
    <source>
        <dbReference type="Proteomes" id="UP001150259"/>
    </source>
</evidence>